<keyword evidence="1" id="KW-0479">Metal-binding</keyword>
<reference evidence="3" key="1">
    <citation type="submission" date="2023-07" db="EMBL/GenBank/DDBJ databases">
        <title>Genomic Encyclopedia of Type Strains, Phase IV (KMG-IV): sequencing the most valuable type-strain genomes for metagenomic binning, comparative biology and taxonomic classification.</title>
        <authorList>
            <person name="Goeker M."/>
        </authorList>
    </citation>
    <scope>NUCLEOTIDE SEQUENCE</scope>
    <source>
        <strain evidence="3">DSM 24202</strain>
    </source>
</reference>
<dbReference type="InterPro" id="IPR001279">
    <property type="entry name" value="Metallo-B-lactamas"/>
</dbReference>
<dbReference type="FunFam" id="3.60.15.10:FF:000030">
    <property type="entry name" value="Metallo-beta-lactamase family protein"/>
    <property type="match status" value="1"/>
</dbReference>
<dbReference type="InterPro" id="IPR044528">
    <property type="entry name" value="POD-like_MBL-fold"/>
</dbReference>
<organism evidence="3 4">
    <name type="scientific">Oligosphaera ethanolica</name>
    <dbReference type="NCBI Taxonomy" id="760260"/>
    <lineage>
        <taxon>Bacteria</taxon>
        <taxon>Pseudomonadati</taxon>
        <taxon>Lentisphaerota</taxon>
        <taxon>Oligosphaeria</taxon>
        <taxon>Oligosphaerales</taxon>
        <taxon>Oligosphaeraceae</taxon>
        <taxon>Oligosphaera</taxon>
    </lineage>
</organism>
<keyword evidence="4" id="KW-1185">Reference proteome</keyword>
<dbReference type="InterPro" id="IPR036873">
    <property type="entry name" value="Rhodanese-like_dom_sf"/>
</dbReference>
<dbReference type="GO" id="GO:0070813">
    <property type="term" value="P:hydrogen sulfide metabolic process"/>
    <property type="evidence" value="ECO:0007669"/>
    <property type="project" value="TreeGrafter"/>
</dbReference>
<accession>A0AAE4AP38</accession>
<dbReference type="InterPro" id="IPR051682">
    <property type="entry name" value="Mito_Persulfide_Diox"/>
</dbReference>
<dbReference type="PROSITE" id="PS51257">
    <property type="entry name" value="PROKAR_LIPOPROTEIN"/>
    <property type="match status" value="1"/>
</dbReference>
<dbReference type="GO" id="GO:0050313">
    <property type="term" value="F:sulfur dioxygenase activity"/>
    <property type="evidence" value="ECO:0007669"/>
    <property type="project" value="InterPro"/>
</dbReference>
<feature type="domain" description="Rhodanese" evidence="2">
    <location>
        <begin position="265"/>
        <end position="356"/>
    </location>
</feature>
<dbReference type="CDD" id="cd07724">
    <property type="entry name" value="POD-like_MBL-fold"/>
    <property type="match status" value="1"/>
</dbReference>
<dbReference type="SUPFAM" id="SSF52821">
    <property type="entry name" value="Rhodanese/Cell cycle control phosphatase"/>
    <property type="match status" value="2"/>
</dbReference>
<dbReference type="GO" id="GO:0006749">
    <property type="term" value="P:glutathione metabolic process"/>
    <property type="evidence" value="ECO:0007669"/>
    <property type="project" value="InterPro"/>
</dbReference>
<dbReference type="SUPFAM" id="SSF56281">
    <property type="entry name" value="Metallo-hydrolase/oxidoreductase"/>
    <property type="match status" value="1"/>
</dbReference>
<keyword evidence="3" id="KW-0378">Hydrolase</keyword>
<dbReference type="PROSITE" id="PS50206">
    <property type="entry name" value="RHODANESE_3"/>
    <property type="match status" value="2"/>
</dbReference>
<dbReference type="Proteomes" id="UP001238163">
    <property type="component" value="Unassembled WGS sequence"/>
</dbReference>
<gene>
    <name evidence="3" type="ORF">J3R75_002217</name>
</gene>
<dbReference type="Pfam" id="PF00753">
    <property type="entry name" value="Lactamase_B"/>
    <property type="match status" value="1"/>
</dbReference>
<feature type="domain" description="Rhodanese" evidence="2">
    <location>
        <begin position="371"/>
        <end position="455"/>
    </location>
</feature>
<dbReference type="Pfam" id="PF00581">
    <property type="entry name" value="Rhodanese"/>
    <property type="match status" value="2"/>
</dbReference>
<dbReference type="CDD" id="cd00158">
    <property type="entry name" value="RHOD"/>
    <property type="match status" value="2"/>
</dbReference>
<dbReference type="Gene3D" id="3.40.250.10">
    <property type="entry name" value="Rhodanese-like domain"/>
    <property type="match status" value="2"/>
</dbReference>
<dbReference type="AlphaFoldDB" id="A0AAE4AP38"/>
<evidence type="ECO:0000313" key="3">
    <source>
        <dbReference type="EMBL" id="MDQ0290110.1"/>
    </source>
</evidence>
<dbReference type="SMART" id="SM00849">
    <property type="entry name" value="Lactamase_B"/>
    <property type="match status" value="1"/>
</dbReference>
<dbReference type="InterPro" id="IPR001763">
    <property type="entry name" value="Rhodanese-like_dom"/>
</dbReference>
<evidence type="ECO:0000259" key="2">
    <source>
        <dbReference type="PROSITE" id="PS50206"/>
    </source>
</evidence>
<dbReference type="PANTHER" id="PTHR43084:SF1">
    <property type="entry name" value="PERSULFIDE DIOXYGENASE ETHE1, MITOCHONDRIAL"/>
    <property type="match status" value="1"/>
</dbReference>
<dbReference type="InterPro" id="IPR036866">
    <property type="entry name" value="RibonucZ/Hydroxyglut_hydro"/>
</dbReference>
<dbReference type="PANTHER" id="PTHR43084">
    <property type="entry name" value="PERSULFIDE DIOXYGENASE ETHE1"/>
    <property type="match status" value="1"/>
</dbReference>
<dbReference type="EMBL" id="JAUSVL010000001">
    <property type="protein sequence ID" value="MDQ0290110.1"/>
    <property type="molecule type" value="Genomic_DNA"/>
</dbReference>
<dbReference type="GO" id="GO:0016787">
    <property type="term" value="F:hydrolase activity"/>
    <property type="evidence" value="ECO:0007669"/>
    <property type="project" value="UniProtKB-KW"/>
</dbReference>
<protein>
    <submittedName>
        <fullName evidence="3">Glyoxylase-like metal-dependent hydrolase (Beta-lactamase superfamily II)/rhodanese-related sulfurtransferase</fullName>
    </submittedName>
</protein>
<dbReference type="Gene3D" id="3.60.15.10">
    <property type="entry name" value="Ribonuclease Z/Hydroxyacylglutathione hydrolase-like"/>
    <property type="match status" value="1"/>
</dbReference>
<dbReference type="RefSeq" id="WP_307261530.1">
    <property type="nucleotide sequence ID" value="NZ_JAUSVL010000001.1"/>
</dbReference>
<evidence type="ECO:0000313" key="4">
    <source>
        <dbReference type="Proteomes" id="UP001238163"/>
    </source>
</evidence>
<evidence type="ECO:0000256" key="1">
    <source>
        <dbReference type="ARBA" id="ARBA00022723"/>
    </source>
</evidence>
<dbReference type="SMART" id="SM00450">
    <property type="entry name" value="RHOD"/>
    <property type="match status" value="2"/>
</dbReference>
<sequence>MLFQQFKVDGLGCLSYMIGCPAAGIACVVDPERHVDRYLQTAQENGLRITHIFDTHLHADHITGSGELAARTGADIYVHPGVEAAYPHKDLHEGDHFRFGAGEVEIIETFGHTPNSVTLAVTDHGRSEDVFALLTGDLLFVGDIGRPDLAGADLLEEQVKNLYHSLNKKLERFPDWTEVYPAHGEGSLCGKGMSAKPMSTLGFERRNNPLLKMPFAQFHEAMTKEFQARPDNFAVMVSKNRQGPAPLAKAAPFAAIPIQQVEEALKRGARIVDTRVPSAFGAAFIEGAVNIGLTPASVNWLGMVIPADTDIIVVADTPARAQDAAYIYRRAGYDRLIGYIGDGISSWAAKAKPLNHLPQISPASLKRVLQKYPDHVVIDVRTDAEWNAGHIDCAMHIPIGQIIQKKVNLEKNAHITIVCASGYRANIAGSILKAMGYDDVFTLIGGMTAWNNANG</sequence>
<dbReference type="GO" id="GO:0046872">
    <property type="term" value="F:metal ion binding"/>
    <property type="evidence" value="ECO:0007669"/>
    <property type="project" value="UniProtKB-KW"/>
</dbReference>
<comment type="caution">
    <text evidence="3">The sequence shown here is derived from an EMBL/GenBank/DDBJ whole genome shotgun (WGS) entry which is preliminary data.</text>
</comment>
<proteinExistence type="predicted"/>
<name>A0AAE4AP38_9BACT</name>